<feature type="compositionally biased region" description="Basic and acidic residues" evidence="1">
    <location>
        <begin position="173"/>
        <end position="197"/>
    </location>
</feature>
<feature type="compositionally biased region" description="Polar residues" evidence="1">
    <location>
        <begin position="100"/>
        <end position="113"/>
    </location>
</feature>
<accession>A0A7J0DNZ0</accession>
<dbReference type="OrthoDB" id="101614at2759"/>
<feature type="domain" description="Reverse transcriptase/retrotransposon-derived protein RNase H-like" evidence="2">
    <location>
        <begin position="527"/>
        <end position="595"/>
    </location>
</feature>
<feature type="compositionally biased region" description="Low complexity" evidence="1">
    <location>
        <begin position="124"/>
        <end position="137"/>
    </location>
</feature>
<dbReference type="InterPro" id="IPR043502">
    <property type="entry name" value="DNA/RNA_pol_sf"/>
</dbReference>
<comment type="caution">
    <text evidence="3">The sequence shown here is derived from an EMBL/GenBank/DDBJ whole genome shotgun (WGS) entry which is preliminary data.</text>
</comment>
<dbReference type="EMBL" id="BJWL01000329">
    <property type="protein sequence ID" value="GFS39342.1"/>
    <property type="molecule type" value="Genomic_DNA"/>
</dbReference>
<proteinExistence type="predicted"/>
<dbReference type="InterPro" id="IPR041577">
    <property type="entry name" value="RT_RNaseH_2"/>
</dbReference>
<gene>
    <name evidence="3" type="ORF">Acr_00g0062390</name>
</gene>
<dbReference type="AlphaFoldDB" id="A0A7J0DNZ0"/>
<evidence type="ECO:0000256" key="1">
    <source>
        <dbReference type="SAM" id="MobiDB-lite"/>
    </source>
</evidence>
<name>A0A7J0DNZ0_9ERIC</name>
<organism evidence="3 4">
    <name type="scientific">Actinidia rufa</name>
    <dbReference type="NCBI Taxonomy" id="165716"/>
    <lineage>
        <taxon>Eukaryota</taxon>
        <taxon>Viridiplantae</taxon>
        <taxon>Streptophyta</taxon>
        <taxon>Embryophyta</taxon>
        <taxon>Tracheophyta</taxon>
        <taxon>Spermatophyta</taxon>
        <taxon>Magnoliopsida</taxon>
        <taxon>eudicotyledons</taxon>
        <taxon>Gunneridae</taxon>
        <taxon>Pentapetalae</taxon>
        <taxon>asterids</taxon>
        <taxon>Ericales</taxon>
        <taxon>Actinidiaceae</taxon>
        <taxon>Actinidia</taxon>
    </lineage>
</organism>
<feature type="region of interest" description="Disordered" evidence="1">
    <location>
        <begin position="19"/>
        <end position="65"/>
    </location>
</feature>
<dbReference type="Pfam" id="PF17919">
    <property type="entry name" value="RT_RNaseH_2"/>
    <property type="match status" value="1"/>
</dbReference>
<dbReference type="InterPro" id="IPR043128">
    <property type="entry name" value="Rev_trsase/Diguanyl_cyclase"/>
</dbReference>
<dbReference type="Gene3D" id="2.40.70.10">
    <property type="entry name" value="Acid Proteases"/>
    <property type="match status" value="1"/>
</dbReference>
<evidence type="ECO:0000313" key="3">
    <source>
        <dbReference type="EMBL" id="GFS39342.1"/>
    </source>
</evidence>
<reference evidence="4" key="1">
    <citation type="submission" date="2019-07" db="EMBL/GenBank/DDBJ databases">
        <title>De Novo Assembly of kiwifruit Actinidia rufa.</title>
        <authorList>
            <person name="Sugita-Konishi S."/>
            <person name="Sato K."/>
            <person name="Mori E."/>
            <person name="Abe Y."/>
            <person name="Kisaki G."/>
            <person name="Hamano K."/>
            <person name="Suezawa K."/>
            <person name="Otani M."/>
            <person name="Fukuda T."/>
            <person name="Manabe T."/>
            <person name="Gomi K."/>
            <person name="Tabuchi M."/>
            <person name="Akimitsu K."/>
            <person name="Kataoka I."/>
        </authorList>
    </citation>
    <scope>NUCLEOTIDE SEQUENCE [LARGE SCALE GENOMIC DNA]</scope>
    <source>
        <strain evidence="4">cv. Fuchu</strain>
    </source>
</reference>
<dbReference type="InterPro" id="IPR036397">
    <property type="entry name" value="RNaseH_sf"/>
</dbReference>
<evidence type="ECO:0000313" key="4">
    <source>
        <dbReference type="Proteomes" id="UP000585474"/>
    </source>
</evidence>
<feature type="region of interest" description="Disordered" evidence="1">
    <location>
        <begin position="173"/>
        <end position="221"/>
    </location>
</feature>
<dbReference type="PANTHER" id="PTHR48475">
    <property type="entry name" value="RIBONUCLEASE H"/>
    <property type="match status" value="1"/>
</dbReference>
<keyword evidence="4" id="KW-1185">Reference proteome</keyword>
<dbReference type="Gene3D" id="3.30.70.270">
    <property type="match status" value="1"/>
</dbReference>
<dbReference type="PANTHER" id="PTHR48475:SF2">
    <property type="entry name" value="RIBONUCLEASE H"/>
    <property type="match status" value="1"/>
</dbReference>
<dbReference type="CDD" id="cd00303">
    <property type="entry name" value="retropepsin_like"/>
    <property type="match status" value="1"/>
</dbReference>
<protein>
    <recommendedName>
        <fullName evidence="2">Reverse transcriptase/retrotransposon-derived protein RNase H-like domain-containing protein</fullName>
    </recommendedName>
</protein>
<feature type="region of interest" description="Disordered" evidence="1">
    <location>
        <begin position="98"/>
        <end position="161"/>
    </location>
</feature>
<dbReference type="GO" id="GO:0003676">
    <property type="term" value="F:nucleic acid binding"/>
    <property type="evidence" value="ECO:0007669"/>
    <property type="project" value="InterPro"/>
</dbReference>
<dbReference type="SUPFAM" id="SSF56672">
    <property type="entry name" value="DNA/RNA polymerases"/>
    <property type="match status" value="1"/>
</dbReference>
<dbReference type="Gene3D" id="3.30.420.10">
    <property type="entry name" value="Ribonuclease H-like superfamily/Ribonuclease H"/>
    <property type="match status" value="1"/>
</dbReference>
<sequence>MNKINVRLHLLPNSYIHSTTSIWQPPGSPPTSTGSPSILSHLGISPRSPHTTLPPTSIKWPFTPPWKSRLLSRPSTSSPLENRAHPMANASQAPDLEASNHLTMNNPPSSATPIQEEANRSCRSHQSSGRDSQSRQSTGRAHPPKVYATDHQACTLSEKESKADKYIAAEELVEAKQRRQGRDDHKRKEPDTDERTIGTRVGLGGSSNSSQKRHAREVSGGAEEEVYNLSVPLTEAHHPVTFTNDDLKGLHLPHDDALVISTMIANFNIQRILIDNGSSADILFIAAFDKMKIGRDRLHPFHTPLIEFGRNSTDPLGWIKLPLTLETEPHQTIVWQDFIIVDCLSPYNVILGRPTLGKIKAITFTYHLMMKFPAPTGIGEIDDTEMEALRDEVEEITLVDPREIENTKPLEDISLISIHLDYPDRLIMIGTKLFKEERNALVEFLKRNYDVFACSQGKFLGFLVTKDGIKANSDLIQALLAMSSIGNIHEVQQLTWQVTALNRFVSKSADKCLPFFKILRKNKSFEWTDESEMAFQQLKEYMGSPPLLTVPYTGEELILYLSILSTIVSAVLIREEDNVQKPIYYVSKVLMRTETSAGLVLQTPLSEQMEYAIRIEFKSTNNEAEYEVLLAKPRVATKLGVESLDTFSDSQLMVNQVQGDYLAKDIRMVAYLDKVRLEKSKNEWAENLPSILWAYHTTSKIPTGQTPFSMFYGIELVIPMEIGMPNFRKSNFDMEINEADLRLNLDLLGEKREKAWMHQAAYKHQISKYYNQKVKHKSFLLGDLVLRKVTLSTKEPNAKKAQALHGKAPTKLSKCQGQKLIG</sequence>
<evidence type="ECO:0000259" key="2">
    <source>
        <dbReference type="Pfam" id="PF17919"/>
    </source>
</evidence>
<dbReference type="Proteomes" id="UP000585474">
    <property type="component" value="Unassembled WGS sequence"/>
</dbReference>
<dbReference type="InterPro" id="IPR021109">
    <property type="entry name" value="Peptidase_aspartic_dom_sf"/>
</dbReference>